<organism evidence="3 4">
    <name type="scientific">Candidatus Mycoplasma haematohominis</name>
    <dbReference type="NCBI Taxonomy" id="1494318"/>
    <lineage>
        <taxon>Bacteria</taxon>
        <taxon>Bacillati</taxon>
        <taxon>Mycoplasmatota</taxon>
        <taxon>Mollicutes</taxon>
        <taxon>Mycoplasmataceae</taxon>
        <taxon>Mycoplasma</taxon>
    </lineage>
</organism>
<feature type="domain" description="DHHA1" evidence="2">
    <location>
        <begin position="244"/>
        <end position="325"/>
    </location>
</feature>
<dbReference type="Gene3D" id="3.10.310.30">
    <property type="match status" value="1"/>
</dbReference>
<evidence type="ECO:0000259" key="1">
    <source>
        <dbReference type="Pfam" id="PF01368"/>
    </source>
</evidence>
<sequence>MNQRDKDRNHFLKHFQNLVLQFDHIIVFHHNNPDGDCLGSSFGLQGIIHANYPNKRVYVVGSNPNQLYSWMTMKFDNLINYDFDFSNAMAIILDVGQSSRIDCFDKFFRNSRVSFGAVVKIDHHDSVSDFHVDLCWDDPTYASTCCQIVQLSEFYGWKMPPKAATFLYMGICSDSLRFSIDSVVPRTLILAAKTWRNGANYVDIHRRLKSRSWEQIQLSNYLISKAIKTEDVIYGIVTLQDMQKFKTTHVKSMVNVYEHIDDCWIWMLMVEQPNDIFEVSIRSLNASAKDLATKYGGGGHENAAGCRITLDQIQDLVSDAEYMVKTVKAELYYESNLNREDKDPEEAERVKQVVARKNPEVVRDAKNLLKDIKKEREAGVYDVEQNPDQDLELGIGERFVSKKEVAKE</sequence>
<dbReference type="InterPro" id="IPR051319">
    <property type="entry name" value="Oligoribo/pAp-PDE_c-di-AMP_PDE"/>
</dbReference>
<dbReference type="Proteomes" id="UP000324831">
    <property type="component" value="Unassembled WGS sequence"/>
</dbReference>
<feature type="domain" description="DDH" evidence="1">
    <location>
        <begin position="24"/>
        <end position="171"/>
    </location>
</feature>
<proteinExistence type="predicted"/>
<accession>A0A478FS67</accession>
<evidence type="ECO:0000313" key="3">
    <source>
        <dbReference type="EMBL" id="GCE63299.1"/>
    </source>
</evidence>
<dbReference type="Pfam" id="PF01368">
    <property type="entry name" value="DHH"/>
    <property type="match status" value="1"/>
</dbReference>
<dbReference type="Gene3D" id="3.90.1640.10">
    <property type="entry name" value="inorganic pyrophosphatase (n-terminal core)"/>
    <property type="match status" value="1"/>
</dbReference>
<dbReference type="SUPFAM" id="SSF64182">
    <property type="entry name" value="DHH phosphoesterases"/>
    <property type="match status" value="1"/>
</dbReference>
<dbReference type="EMBL" id="BIMN01000001">
    <property type="protein sequence ID" value="GCE63299.1"/>
    <property type="molecule type" value="Genomic_DNA"/>
</dbReference>
<dbReference type="GO" id="GO:0003676">
    <property type="term" value="F:nucleic acid binding"/>
    <property type="evidence" value="ECO:0007669"/>
    <property type="project" value="InterPro"/>
</dbReference>
<name>A0A478FS67_9MOLU</name>
<dbReference type="AlphaFoldDB" id="A0A478FS67"/>
<dbReference type="PANTHER" id="PTHR47618">
    <property type="entry name" value="BIFUNCTIONAL OLIGORIBONUCLEASE AND PAP PHOSPHATASE NRNA"/>
    <property type="match status" value="1"/>
</dbReference>
<protein>
    <submittedName>
        <fullName evidence="3">Bifunctional oligoribonuclease and PAP phosphatase NrnA</fullName>
    </submittedName>
</protein>
<dbReference type="Pfam" id="PF02272">
    <property type="entry name" value="DHHA1"/>
    <property type="match status" value="1"/>
</dbReference>
<dbReference type="PANTHER" id="PTHR47618:SF1">
    <property type="entry name" value="BIFUNCTIONAL OLIGORIBONUCLEASE AND PAP PHOSPHATASE NRNA"/>
    <property type="match status" value="1"/>
</dbReference>
<dbReference type="InterPro" id="IPR003156">
    <property type="entry name" value="DHHA1_dom"/>
</dbReference>
<evidence type="ECO:0000313" key="4">
    <source>
        <dbReference type="Proteomes" id="UP000324831"/>
    </source>
</evidence>
<dbReference type="InterPro" id="IPR038763">
    <property type="entry name" value="DHH_sf"/>
</dbReference>
<reference evidence="3 4" key="1">
    <citation type="submission" date="2019-01" db="EMBL/GenBank/DDBJ databases">
        <title>Draft genome sequences of Candidatus Mycoplasma haemohominis SWG34-3 identified from a patient with pyrexia, anemia and liver dysfunction.</title>
        <authorList>
            <person name="Sekizuka T."/>
            <person name="Hattori N."/>
            <person name="Katano H."/>
            <person name="Takuma T."/>
            <person name="Ito T."/>
            <person name="Arai N."/>
            <person name="Yanai R."/>
            <person name="Ishii S."/>
            <person name="Miura Y."/>
            <person name="Tokunaga T."/>
            <person name="Watanabe H."/>
            <person name="Nomura N."/>
            <person name="Eguchi J."/>
            <person name="Arai T."/>
            <person name="Hasegawa H."/>
            <person name="Nakamaki T."/>
            <person name="Wakita T."/>
            <person name="Niki Y."/>
            <person name="Kuroda M."/>
        </authorList>
    </citation>
    <scope>NUCLEOTIDE SEQUENCE [LARGE SCALE GENOMIC DNA]</scope>
    <source>
        <strain evidence="3">SWG34-3</strain>
    </source>
</reference>
<dbReference type="InterPro" id="IPR001667">
    <property type="entry name" value="DDH_dom"/>
</dbReference>
<gene>
    <name evidence="3" type="primary">nrnA</name>
    <name evidence="3" type="ORF">MHSWG343_02880</name>
</gene>
<comment type="caution">
    <text evidence="3">The sequence shown here is derived from an EMBL/GenBank/DDBJ whole genome shotgun (WGS) entry which is preliminary data.</text>
</comment>
<evidence type="ECO:0000259" key="2">
    <source>
        <dbReference type="Pfam" id="PF02272"/>
    </source>
</evidence>